<feature type="region of interest" description="Disordered" evidence="1">
    <location>
        <begin position="43"/>
        <end position="101"/>
    </location>
</feature>
<proteinExistence type="predicted"/>
<dbReference type="InParanoid" id="A0A067QBV7"/>
<feature type="region of interest" description="Disordered" evidence="1">
    <location>
        <begin position="564"/>
        <end position="594"/>
    </location>
</feature>
<gene>
    <name evidence="2" type="ORF">JAAARDRAFT_169728</name>
</gene>
<protein>
    <submittedName>
        <fullName evidence="2">Uncharacterized protein</fullName>
    </submittedName>
</protein>
<accession>A0A067QBV7</accession>
<dbReference type="OrthoDB" id="3362817at2759"/>
<dbReference type="Proteomes" id="UP000027265">
    <property type="component" value="Unassembled WGS sequence"/>
</dbReference>
<name>A0A067QBV7_9AGAM</name>
<feature type="compositionally biased region" description="Basic and acidic residues" evidence="1">
    <location>
        <begin position="43"/>
        <end position="53"/>
    </location>
</feature>
<dbReference type="AlphaFoldDB" id="A0A067QBV7"/>
<evidence type="ECO:0000313" key="2">
    <source>
        <dbReference type="EMBL" id="KDQ63655.1"/>
    </source>
</evidence>
<keyword evidence="3" id="KW-1185">Reference proteome</keyword>
<evidence type="ECO:0000313" key="3">
    <source>
        <dbReference type="Proteomes" id="UP000027265"/>
    </source>
</evidence>
<reference evidence="3" key="1">
    <citation type="journal article" date="2014" name="Proc. Natl. Acad. Sci. U.S.A.">
        <title>Extensive sampling of basidiomycete genomes demonstrates inadequacy of the white-rot/brown-rot paradigm for wood decay fungi.</title>
        <authorList>
            <person name="Riley R."/>
            <person name="Salamov A.A."/>
            <person name="Brown D.W."/>
            <person name="Nagy L.G."/>
            <person name="Floudas D."/>
            <person name="Held B.W."/>
            <person name="Levasseur A."/>
            <person name="Lombard V."/>
            <person name="Morin E."/>
            <person name="Otillar R."/>
            <person name="Lindquist E.A."/>
            <person name="Sun H."/>
            <person name="LaButti K.M."/>
            <person name="Schmutz J."/>
            <person name="Jabbour D."/>
            <person name="Luo H."/>
            <person name="Baker S.E."/>
            <person name="Pisabarro A.G."/>
            <person name="Walton J.D."/>
            <person name="Blanchette R.A."/>
            <person name="Henrissat B."/>
            <person name="Martin F."/>
            <person name="Cullen D."/>
            <person name="Hibbett D.S."/>
            <person name="Grigoriev I.V."/>
        </authorList>
    </citation>
    <scope>NUCLEOTIDE SEQUENCE [LARGE SCALE GENOMIC DNA]</scope>
    <source>
        <strain evidence="3">MUCL 33604</strain>
    </source>
</reference>
<sequence length="776" mass="85171">MSSLLLQAGIRRRAYTACLHSGHTPRLPSRCYSAQALLATRHSSEFENTDGPHPEPPISEQDGHLEPEPVTPAKIKGKKTAKADSSKAQPKAKRASKAKPLEPLTPAKVELYLASLTAAGLTPDLVDIDRCRPQNHANPAKAAYAEEYNGLVDTLCRSFSKDQLRAFGEMYGLDPIWTRPNRKKVEYAESIIEKQWGWPSLKEVERQKRDRTEVNVKSFLLNPSQLFLILGKDGADLLQLSIQYNVHISLASNPLALRVEGLRGALKDISERIVSLKKGIAEETLQLPSKTPLPQDLVQRISRLAGAYIENVGGKGKVRICAKDPLSLSNAKRLAVRAACISQDASSTPLLSYLPADVPDTTPIPTSLFPRTYSLYPFLSPRALPWTMATNGAFRVRKVGEWLSTDTIEDLERTGGLAAGQGQLLTVAGLADDLKASLLSGMPELDREDGTSRVVTASMGHLLFNSPAAGQRATLIPPLKGYWQLPKIMKWVETSHSKAHFLSSLPPPLLKSAPSQSQKMLHRLVYRIVPGAADQSHIECQPPLRNATGPAKVIRLEIILSDGDASSKTETEQSTDGEGVCPEENIQPTSEPADNNYIPQSNIRCWIGTEAALDLMMPDRPVDMRLVITDSLPLLPGQEPLELRQYMSDLQAYLEYRHFEANQPIPPVDLELNGDRYMLDTSSSVRQSAELVSISRSELLMSGNASGDSPIQVVTESSLDLESSQKSTSCQVVCPSLTSDEDWRGFLRDCDRLSTIAYRPIGALGISSQEDLVDEF</sequence>
<dbReference type="EMBL" id="KL197710">
    <property type="protein sequence ID" value="KDQ63655.1"/>
    <property type="molecule type" value="Genomic_DNA"/>
</dbReference>
<evidence type="ECO:0000256" key="1">
    <source>
        <dbReference type="SAM" id="MobiDB-lite"/>
    </source>
</evidence>
<organism evidence="2 3">
    <name type="scientific">Jaapia argillacea MUCL 33604</name>
    <dbReference type="NCBI Taxonomy" id="933084"/>
    <lineage>
        <taxon>Eukaryota</taxon>
        <taxon>Fungi</taxon>
        <taxon>Dikarya</taxon>
        <taxon>Basidiomycota</taxon>
        <taxon>Agaricomycotina</taxon>
        <taxon>Agaricomycetes</taxon>
        <taxon>Agaricomycetidae</taxon>
        <taxon>Jaapiales</taxon>
        <taxon>Jaapiaceae</taxon>
        <taxon>Jaapia</taxon>
    </lineage>
</organism>
<dbReference type="STRING" id="933084.A0A067QBV7"/>
<dbReference type="HOGENOM" id="CLU_026388_0_0_1"/>